<comment type="caution">
    <text evidence="1">The sequence shown here is derived from an EMBL/GenBank/DDBJ whole genome shotgun (WGS) entry which is preliminary data.</text>
</comment>
<dbReference type="KEGG" id="blac:94351987"/>
<dbReference type="Proteomes" id="UP000294530">
    <property type="component" value="Unassembled WGS sequence"/>
</dbReference>
<accession>A0A976NZR7</accession>
<dbReference type="EMBL" id="SHOA02000009">
    <property type="protein sequence ID" value="TDH73946.1"/>
    <property type="molecule type" value="Genomic_DNA"/>
</dbReference>
<dbReference type="RefSeq" id="XP_067823444.1">
    <property type="nucleotide sequence ID" value="XM_067966316.1"/>
</dbReference>
<proteinExistence type="predicted"/>
<evidence type="ECO:0000313" key="1">
    <source>
        <dbReference type="EMBL" id="TDH73946.1"/>
    </source>
</evidence>
<protein>
    <submittedName>
        <fullName evidence="1">Uncharacterized protein</fullName>
    </submittedName>
</protein>
<dbReference type="AlphaFoldDB" id="A0A976NZR7"/>
<evidence type="ECO:0000313" key="2">
    <source>
        <dbReference type="Proteomes" id="UP000294530"/>
    </source>
</evidence>
<reference evidence="1 2" key="1">
    <citation type="journal article" date="2021" name="Genome Biol.">
        <title>AFLAP: assembly-free linkage analysis pipeline using k-mers from genome sequencing data.</title>
        <authorList>
            <person name="Fletcher K."/>
            <person name="Zhang L."/>
            <person name="Gil J."/>
            <person name="Han R."/>
            <person name="Cavanaugh K."/>
            <person name="Michelmore R."/>
        </authorList>
    </citation>
    <scope>NUCLEOTIDE SEQUENCE [LARGE SCALE GENOMIC DNA]</scope>
    <source>
        <strain evidence="1 2">SF5</strain>
    </source>
</reference>
<name>A0A976NZR7_BRELC</name>
<organism evidence="1 2">
    <name type="scientific">Bremia lactucae</name>
    <name type="common">Lettuce downy mildew</name>
    <dbReference type="NCBI Taxonomy" id="4779"/>
    <lineage>
        <taxon>Eukaryota</taxon>
        <taxon>Sar</taxon>
        <taxon>Stramenopiles</taxon>
        <taxon>Oomycota</taxon>
        <taxon>Peronosporomycetes</taxon>
        <taxon>Peronosporales</taxon>
        <taxon>Peronosporaceae</taxon>
        <taxon>Bremia</taxon>
    </lineage>
</organism>
<gene>
    <name evidence="1" type="ORF">CCR75_008262</name>
</gene>
<sequence>MQRFVGNHGGNLQSADMPLHSDAGANAGLELASRVHHDGVEFPRIASEQLNVLHNQQVHDPTVQVTASSKTDPLSTRRLHPAMHTGEGEADNAAWSSNAHFATHLPSGHKNLRDRRTLRVFHRLVLKISHACCL</sequence>
<dbReference type="GeneID" id="94351987"/>
<keyword evidence="2" id="KW-1185">Reference proteome</keyword>